<dbReference type="InterPro" id="IPR001650">
    <property type="entry name" value="Helicase_C-like"/>
</dbReference>
<accession>A0A0K0PVR4</accession>
<dbReference type="PANTHER" id="PTHR10799">
    <property type="entry name" value="SNF2/RAD54 HELICASE FAMILY"/>
    <property type="match status" value="1"/>
</dbReference>
<organism evidence="2 3">
    <name type="scientific">Roseobacter phage RDJL Phi 2</name>
    <dbReference type="NCBI Taxonomy" id="1682380"/>
    <lineage>
        <taxon>Viruses</taxon>
        <taxon>Duplodnaviria</taxon>
        <taxon>Heunggongvirae</taxon>
        <taxon>Uroviricota</taxon>
        <taxon>Caudoviricetes</taxon>
        <taxon>Xiamenvirus</taxon>
        <taxon>Xiamenvirus RDJL2</taxon>
    </lineage>
</organism>
<evidence type="ECO:0000313" key="3">
    <source>
        <dbReference type="Proteomes" id="UP000223793"/>
    </source>
</evidence>
<protein>
    <recommendedName>
        <fullName evidence="1">Helicase C-terminal domain-containing protein</fullName>
    </recommendedName>
</protein>
<name>A0A0K0PVR4_9CAUD</name>
<proteinExistence type="predicted"/>
<evidence type="ECO:0000313" key="2">
    <source>
        <dbReference type="EMBL" id="AKQ75809.1"/>
    </source>
</evidence>
<dbReference type="Gene3D" id="3.40.50.300">
    <property type="entry name" value="P-loop containing nucleotide triphosphate hydrolases"/>
    <property type="match status" value="1"/>
</dbReference>
<reference evidence="3" key="1">
    <citation type="submission" date="2015-07" db="EMBL/GenBank/DDBJ databases">
        <title>Complete genome sequence of Roseophage RDJL phage 2, a siphovirus infects Roseobacter denitrificans OCh114.</title>
        <authorList>
            <person name="Liang Y."/>
            <person name="Zhang Y."/>
            <person name="Zhou C."/>
            <person name="Chen Z."/>
            <person name="Yang S."/>
        </authorList>
    </citation>
    <scope>NUCLEOTIDE SEQUENCE [LARGE SCALE GENOMIC DNA]</scope>
</reference>
<dbReference type="PROSITE" id="PS51194">
    <property type="entry name" value="HELICASE_CTER"/>
    <property type="match status" value="1"/>
</dbReference>
<dbReference type="SUPFAM" id="SSF52540">
    <property type="entry name" value="P-loop containing nucleoside triphosphate hydrolases"/>
    <property type="match status" value="2"/>
</dbReference>
<dbReference type="InterPro" id="IPR038718">
    <property type="entry name" value="SNF2-like_sf"/>
</dbReference>
<dbReference type="OrthoDB" id="2514at10239"/>
<dbReference type="Proteomes" id="UP000223793">
    <property type="component" value="Segment"/>
</dbReference>
<dbReference type="EMBL" id="KT266805">
    <property type="protein sequence ID" value="AKQ75809.1"/>
    <property type="molecule type" value="Genomic_DNA"/>
</dbReference>
<feature type="domain" description="Helicase C-terminal" evidence="1">
    <location>
        <begin position="353"/>
        <end position="507"/>
    </location>
</feature>
<keyword evidence="3" id="KW-1185">Reference proteome</keyword>
<dbReference type="InterPro" id="IPR027417">
    <property type="entry name" value="P-loop_NTPase"/>
</dbReference>
<dbReference type="Gene3D" id="3.40.50.10810">
    <property type="entry name" value="Tandem AAA-ATPase domain"/>
    <property type="match status" value="1"/>
</dbReference>
<sequence length="512" mass="58119">MSVWAAIAADFKTFPFFHQLREFERSAELKRRAILWQMRTGKSKLIVDTACWLRHIEEIAAVVVIAPNGVHENWIDRELPAHHWDTVSFSALAWRTAIAGSKGEARVKAYERQSWNEQHEAFWLKVEAMLKDQDRLAWFALASETVTRKDVRNLVARIVRRKKGRILLVVDESDDFGAPGSKKTMMIRALARKVSHNRILTGTVVENSPLRAYSQYELLGERTLGFENYEEFKEEYAVYEKKKTRGGREYPKLKEYRRLDDLKTRMAEHSSVVLRSDVSDMPDLVVVPRHIVLTDQQKDAYRDLLNSTILEIGDEEISLGEYPPGLVKFQQIVSGYLVDEFGDEHTIPGGNPRLDALVDEVERTNGRTVVWCAFRRDMDQVLAALKAAGRKVLTYHGRSTDAEKALARKEFAPDKVDSKYDDLVGHPKSGGRGLNLSGADKIIWYSHTTDAVVRFQADERATEVGGQNVPVVNFIAPGVDEYILDEILAPKAETAEDVARTGLKEVLARIEV</sequence>
<dbReference type="Pfam" id="PF00271">
    <property type="entry name" value="Helicase_C"/>
    <property type="match status" value="1"/>
</dbReference>
<evidence type="ECO:0000259" key="1">
    <source>
        <dbReference type="PROSITE" id="PS51194"/>
    </source>
</evidence>
<gene>
    <name evidence="2" type="ORF">RDJLphi2_gp19</name>
</gene>